<evidence type="ECO:0000313" key="3">
    <source>
        <dbReference type="EMBL" id="CAL1134061.1"/>
    </source>
</evidence>
<organism evidence="2">
    <name type="scientific">Cladocopium goreaui</name>
    <dbReference type="NCBI Taxonomy" id="2562237"/>
    <lineage>
        <taxon>Eukaryota</taxon>
        <taxon>Sar</taxon>
        <taxon>Alveolata</taxon>
        <taxon>Dinophyceae</taxon>
        <taxon>Suessiales</taxon>
        <taxon>Symbiodiniaceae</taxon>
        <taxon>Cladocopium</taxon>
    </lineage>
</organism>
<reference evidence="3" key="2">
    <citation type="submission" date="2024-04" db="EMBL/GenBank/DDBJ databases">
        <authorList>
            <person name="Chen Y."/>
            <person name="Shah S."/>
            <person name="Dougan E. K."/>
            <person name="Thang M."/>
            <person name="Chan C."/>
        </authorList>
    </citation>
    <scope>NUCLEOTIDE SEQUENCE [LARGE SCALE GENOMIC DNA]</scope>
</reference>
<protein>
    <submittedName>
        <fullName evidence="2">Uncharacterized protein</fullName>
    </submittedName>
</protein>
<evidence type="ECO:0000256" key="1">
    <source>
        <dbReference type="SAM" id="MobiDB-lite"/>
    </source>
</evidence>
<dbReference type="EMBL" id="CAMXCT010000576">
    <property type="protein sequence ID" value="CAI3980686.1"/>
    <property type="molecule type" value="Genomic_DNA"/>
</dbReference>
<keyword evidence="4" id="KW-1185">Reference proteome</keyword>
<proteinExistence type="predicted"/>
<name>A0A9P1BWE1_9DINO</name>
<reference evidence="2" key="1">
    <citation type="submission" date="2022-10" db="EMBL/GenBank/DDBJ databases">
        <authorList>
            <person name="Chen Y."/>
            <person name="Dougan E. K."/>
            <person name="Chan C."/>
            <person name="Rhodes N."/>
            <person name="Thang M."/>
        </authorList>
    </citation>
    <scope>NUCLEOTIDE SEQUENCE</scope>
</reference>
<dbReference type="OrthoDB" id="10665533at2759"/>
<accession>A0A9P1BWE1</accession>
<gene>
    <name evidence="2" type="ORF">C1SCF055_LOCUS8546</name>
</gene>
<evidence type="ECO:0000313" key="4">
    <source>
        <dbReference type="Proteomes" id="UP001152797"/>
    </source>
</evidence>
<feature type="region of interest" description="Disordered" evidence="1">
    <location>
        <begin position="197"/>
        <end position="224"/>
    </location>
</feature>
<dbReference type="EMBL" id="CAMXCT030000576">
    <property type="protein sequence ID" value="CAL4767998.1"/>
    <property type="molecule type" value="Genomic_DNA"/>
</dbReference>
<dbReference type="AlphaFoldDB" id="A0A9P1BWE1"/>
<dbReference type="Proteomes" id="UP001152797">
    <property type="component" value="Unassembled WGS sequence"/>
</dbReference>
<sequence length="1051" mass="118238">MAYIELYREGFDLKAQDVKPGSAVQLKWQLELSKTWTIDGYLHWDRHEGKKTSRAPRWFFTCLESKQTWKSFNGMHKSVESQGGLTNKEFQQMGQIKDQMKGELHVRKSELAKANTLIDWDAEARWQNFEKSAKRCRHGKELLRLREEIEGRGNAGPAQPEWQPHAFQVEAKVLPRKRGCDSFEMCLINLTSSGTSRKRRKVEKPQASQAEAAGSEEEMELDKENSKPCLRPVSALLKDEALAKREIEEGSALWKKLEMDEEGTFTTDELGTLWRVAIARARVTDDGQLPFLCLDLVKKHVCRSNLALVRLLCVIHAAKAAGRQKQVRDFIRTFIKSLVRELLEQVFSPQDQGQLLSLTRFVDQPERLSNARKALRGTTAIEVAAGFAVHCGPEVAEIIAELFKPEDFQRPAVAAVAFGAVLAADSQDVGRVFQLLAEMLRPGAADLLLQISLYSLLKKMQNEEVDQALKQLEAPKLPSTADELRRLPSLPQLLTAWNPVPGDEPLVPVEVLKDLSSSPQDQDLFIAILGSWSRHAQLAGPTSNDRHIKSYQTAAVRGLVFLMRPYALQSQSVLHNNVAYNVVNCLAVSIPTKPDALETLRLAFGLSERRWPSHSGQSPDFGNLGKLSGMKFADFLNKPHLRQKAKWIIGKCYSYGPAEAPKSAEALEQFTMWALPHFTGDSREYLLKLPNPPATGERRRPVEQQLELRFAYANQICESLAQLLGKLSNPPPDIYGLCAYTELHAALLGLCTNKRSSCGEFLRHLAPDVGASSVNPLNKVLAAVKEVLPSKKVPPTVQDWVFASFARDVHKLMLWLQSWRTAEPQAAERMKWLWCVACMASRHLKGQWAPLPQCPEDFKLVFNPLQRRSWPGSSSVLDDKTWASRPLSALLAYKEDVPNTLDSWDALLRAVEVLLTIHNFAGFTETPYALSWGVFAEALSGSDCCDWVRLRPWRAAVFKGLRGKEGKHLRAAIYSRLYAVHRCVTRHQQKRSGKPIQQLMLTEILEDLEFLGPAMEEVGQLCLEAPWASEPSNEFQEGLWSFRALLPFGCI</sequence>
<dbReference type="EMBL" id="CAMXCT020000576">
    <property type="protein sequence ID" value="CAL1134061.1"/>
    <property type="molecule type" value="Genomic_DNA"/>
</dbReference>
<evidence type="ECO:0000313" key="2">
    <source>
        <dbReference type="EMBL" id="CAI3980686.1"/>
    </source>
</evidence>
<comment type="caution">
    <text evidence="2">The sequence shown here is derived from an EMBL/GenBank/DDBJ whole genome shotgun (WGS) entry which is preliminary data.</text>
</comment>